<dbReference type="AlphaFoldDB" id="A0A9P5TBU5"/>
<keyword evidence="4" id="KW-1185">Reference proteome</keyword>
<protein>
    <submittedName>
        <fullName evidence="3">Aldo/keto reductase</fullName>
    </submittedName>
</protein>
<evidence type="ECO:0000313" key="4">
    <source>
        <dbReference type="Proteomes" id="UP000759537"/>
    </source>
</evidence>
<dbReference type="InterPro" id="IPR023210">
    <property type="entry name" value="NADP_OxRdtase_dom"/>
</dbReference>
<gene>
    <name evidence="3" type="ORF">DFH94DRAFT_308367</name>
</gene>
<comment type="caution">
    <text evidence="3">The sequence shown here is derived from an EMBL/GenBank/DDBJ whole genome shotgun (WGS) entry which is preliminary data.</text>
</comment>
<reference evidence="3" key="1">
    <citation type="submission" date="2019-10" db="EMBL/GenBank/DDBJ databases">
        <authorList>
            <consortium name="DOE Joint Genome Institute"/>
            <person name="Kuo A."/>
            <person name="Miyauchi S."/>
            <person name="Kiss E."/>
            <person name="Drula E."/>
            <person name="Kohler A."/>
            <person name="Sanchez-Garcia M."/>
            <person name="Andreopoulos B."/>
            <person name="Barry K.W."/>
            <person name="Bonito G."/>
            <person name="Buee M."/>
            <person name="Carver A."/>
            <person name="Chen C."/>
            <person name="Cichocki N."/>
            <person name="Clum A."/>
            <person name="Culley D."/>
            <person name="Crous P.W."/>
            <person name="Fauchery L."/>
            <person name="Girlanda M."/>
            <person name="Hayes R."/>
            <person name="Keri Z."/>
            <person name="LaButti K."/>
            <person name="Lipzen A."/>
            <person name="Lombard V."/>
            <person name="Magnuson J."/>
            <person name="Maillard F."/>
            <person name="Morin E."/>
            <person name="Murat C."/>
            <person name="Nolan M."/>
            <person name="Ohm R."/>
            <person name="Pangilinan J."/>
            <person name="Pereira M."/>
            <person name="Perotto S."/>
            <person name="Peter M."/>
            <person name="Riley R."/>
            <person name="Sitrit Y."/>
            <person name="Stielow B."/>
            <person name="Szollosi G."/>
            <person name="Zifcakova L."/>
            <person name="Stursova M."/>
            <person name="Spatafora J.W."/>
            <person name="Tedersoo L."/>
            <person name="Vaario L.-M."/>
            <person name="Yamada A."/>
            <person name="Yan M."/>
            <person name="Wang P."/>
            <person name="Xu J."/>
            <person name="Bruns T."/>
            <person name="Baldrian P."/>
            <person name="Vilgalys R."/>
            <person name="Henrissat B."/>
            <person name="Grigoriev I.V."/>
            <person name="Hibbett D."/>
            <person name="Nagy L.G."/>
            <person name="Martin F.M."/>
        </authorList>
    </citation>
    <scope>NUCLEOTIDE SEQUENCE</scope>
    <source>
        <strain evidence="3">Prilba</strain>
    </source>
</reference>
<dbReference type="SUPFAM" id="SSF51430">
    <property type="entry name" value="NAD(P)-linked oxidoreductase"/>
    <property type="match status" value="1"/>
</dbReference>
<accession>A0A9P5TBU5</accession>
<keyword evidence="1" id="KW-0560">Oxidoreductase</keyword>
<dbReference type="Pfam" id="PF00248">
    <property type="entry name" value="Aldo_ket_red"/>
    <property type="match status" value="1"/>
</dbReference>
<dbReference type="InterPro" id="IPR036812">
    <property type="entry name" value="NAD(P)_OxRdtase_dom_sf"/>
</dbReference>
<dbReference type="EMBL" id="WHVB01000004">
    <property type="protein sequence ID" value="KAF8483396.1"/>
    <property type="molecule type" value="Genomic_DNA"/>
</dbReference>
<evidence type="ECO:0000259" key="2">
    <source>
        <dbReference type="Pfam" id="PF00248"/>
    </source>
</evidence>
<reference evidence="3" key="2">
    <citation type="journal article" date="2020" name="Nat. Commun.">
        <title>Large-scale genome sequencing of mycorrhizal fungi provides insights into the early evolution of symbiotic traits.</title>
        <authorList>
            <person name="Miyauchi S."/>
            <person name="Kiss E."/>
            <person name="Kuo A."/>
            <person name="Drula E."/>
            <person name="Kohler A."/>
            <person name="Sanchez-Garcia M."/>
            <person name="Morin E."/>
            <person name="Andreopoulos B."/>
            <person name="Barry K.W."/>
            <person name="Bonito G."/>
            <person name="Buee M."/>
            <person name="Carver A."/>
            <person name="Chen C."/>
            <person name="Cichocki N."/>
            <person name="Clum A."/>
            <person name="Culley D."/>
            <person name="Crous P.W."/>
            <person name="Fauchery L."/>
            <person name="Girlanda M."/>
            <person name="Hayes R.D."/>
            <person name="Keri Z."/>
            <person name="LaButti K."/>
            <person name="Lipzen A."/>
            <person name="Lombard V."/>
            <person name="Magnuson J."/>
            <person name="Maillard F."/>
            <person name="Murat C."/>
            <person name="Nolan M."/>
            <person name="Ohm R.A."/>
            <person name="Pangilinan J."/>
            <person name="Pereira M.F."/>
            <person name="Perotto S."/>
            <person name="Peter M."/>
            <person name="Pfister S."/>
            <person name="Riley R."/>
            <person name="Sitrit Y."/>
            <person name="Stielow J.B."/>
            <person name="Szollosi G."/>
            <person name="Zifcakova L."/>
            <person name="Stursova M."/>
            <person name="Spatafora J.W."/>
            <person name="Tedersoo L."/>
            <person name="Vaario L.M."/>
            <person name="Yamada A."/>
            <person name="Yan M."/>
            <person name="Wang P."/>
            <person name="Xu J."/>
            <person name="Bruns T."/>
            <person name="Baldrian P."/>
            <person name="Vilgalys R."/>
            <person name="Dunand C."/>
            <person name="Henrissat B."/>
            <person name="Grigoriev I.V."/>
            <person name="Hibbett D."/>
            <person name="Nagy L.G."/>
            <person name="Martin F.M."/>
        </authorList>
    </citation>
    <scope>NUCLEOTIDE SEQUENCE</scope>
    <source>
        <strain evidence="3">Prilba</strain>
    </source>
</reference>
<dbReference type="OrthoDB" id="37537at2759"/>
<feature type="domain" description="NADP-dependent oxidoreductase" evidence="2">
    <location>
        <begin position="51"/>
        <end position="346"/>
    </location>
</feature>
<proteinExistence type="predicted"/>
<dbReference type="GO" id="GO:0005737">
    <property type="term" value="C:cytoplasm"/>
    <property type="evidence" value="ECO:0007669"/>
    <property type="project" value="TreeGrafter"/>
</dbReference>
<dbReference type="PANTHER" id="PTHR43625">
    <property type="entry name" value="AFLATOXIN B1 ALDEHYDE REDUCTASE"/>
    <property type="match status" value="1"/>
</dbReference>
<dbReference type="PANTHER" id="PTHR43625:SF78">
    <property type="entry name" value="PYRIDOXAL REDUCTASE-RELATED"/>
    <property type="match status" value="1"/>
</dbReference>
<evidence type="ECO:0000256" key="1">
    <source>
        <dbReference type="ARBA" id="ARBA00023002"/>
    </source>
</evidence>
<dbReference type="Proteomes" id="UP000759537">
    <property type="component" value="Unassembled WGS sequence"/>
</dbReference>
<dbReference type="Gene3D" id="3.20.20.100">
    <property type="entry name" value="NADP-dependent oxidoreductase domain"/>
    <property type="match status" value="1"/>
</dbReference>
<evidence type="ECO:0000313" key="3">
    <source>
        <dbReference type="EMBL" id="KAF8483396.1"/>
    </source>
</evidence>
<dbReference type="InterPro" id="IPR050791">
    <property type="entry name" value="Aldo-Keto_reductase"/>
</dbReference>
<sequence>MAPRPLLSSLVQSFYQKKSRPVPPSPHKPVMSTKTAQLGGTASEVTVGMVGHGLMMMTWRNPPISDEEAFASLKAGMDALPPGTRMFLNSGEFYGLDPPSANLELLARFFEQYPGYADKAFLSVKCGTPSNPYGNLEATLERKVNFILAKLRGTKKLDLFEPARVIHGVPLEQSTRIMARFIAQGKFDHIGLSEARSDQIRQAHRGHPITAVEIEVSPWSYSQETKDVISTCEELGIAVIAYSPLGHGFLTGKWKSYKDLEPDNMLRQFSRFQRDNFKHNLALVSALEAIAAKKGITAAQLCIAWVASLGPKVVPIPGSSNVKRTAENCAAGNIELTVEDLAEIRHAMTVNTVRGTRY</sequence>
<organism evidence="3 4">
    <name type="scientific">Russula ochroleuca</name>
    <dbReference type="NCBI Taxonomy" id="152965"/>
    <lineage>
        <taxon>Eukaryota</taxon>
        <taxon>Fungi</taxon>
        <taxon>Dikarya</taxon>
        <taxon>Basidiomycota</taxon>
        <taxon>Agaricomycotina</taxon>
        <taxon>Agaricomycetes</taxon>
        <taxon>Russulales</taxon>
        <taxon>Russulaceae</taxon>
        <taxon>Russula</taxon>
    </lineage>
</organism>
<dbReference type="CDD" id="cd19077">
    <property type="entry name" value="AKR_AKR8A1-2"/>
    <property type="match status" value="1"/>
</dbReference>
<dbReference type="GO" id="GO:0016491">
    <property type="term" value="F:oxidoreductase activity"/>
    <property type="evidence" value="ECO:0007669"/>
    <property type="project" value="UniProtKB-KW"/>
</dbReference>
<name>A0A9P5TBU5_9AGAM</name>